<evidence type="ECO:0000256" key="3">
    <source>
        <dbReference type="ARBA" id="ARBA00022490"/>
    </source>
</evidence>
<keyword evidence="3" id="KW-0963">Cytoplasm</keyword>
<dbReference type="RefSeq" id="WP_154075119.1">
    <property type="nucleotide sequence ID" value="NZ_CP045929.1"/>
</dbReference>
<evidence type="ECO:0000256" key="4">
    <source>
        <dbReference type="ARBA" id="ARBA00023186"/>
    </source>
</evidence>
<dbReference type="Proteomes" id="UP000371041">
    <property type="component" value="Chromosome"/>
</dbReference>
<keyword evidence="6" id="KW-1185">Reference proteome</keyword>
<evidence type="ECO:0000256" key="1">
    <source>
        <dbReference type="ARBA" id="ARBA00004496"/>
    </source>
</evidence>
<evidence type="ECO:0000313" key="6">
    <source>
        <dbReference type="Proteomes" id="UP000371041"/>
    </source>
</evidence>
<dbReference type="AlphaFoldDB" id="A0A5Q3Q3V7"/>
<gene>
    <name evidence="5" type="ORF">GIY23_02100</name>
</gene>
<dbReference type="InterPro" id="IPR025734">
    <property type="entry name" value="EspG"/>
</dbReference>
<accession>A0A5Q3Q3V7</accession>
<protein>
    <submittedName>
        <fullName evidence="5">ESX secretion-associated protein EspG</fullName>
    </submittedName>
</protein>
<evidence type="ECO:0000256" key="2">
    <source>
        <dbReference type="ARBA" id="ARBA00006411"/>
    </source>
</evidence>
<sequence>MVDTITLSIPAVDVLGEHLDLNLRQFPFEIPRPADDQERERVAVLVRDELETAGLTRSGRPEPELEDALYLLCSSEVAIAVSGLLDVRTGHRLAARVVATGEVGVLGLLDRGNLRLNFLAPDELPSAAVGLLPDAPAGSGSAVSAPLARPGEPTGEASADLAALTSRPKFRVGQFGVSAGGRRGQRSRLPGLTWFDTDRGRYSMSTEPRPDGQYLVAAPADGARLVGLLGSMLTLAQGR</sequence>
<evidence type="ECO:0000313" key="5">
    <source>
        <dbReference type="EMBL" id="QGK68510.1"/>
    </source>
</evidence>
<dbReference type="EMBL" id="CP045929">
    <property type="protein sequence ID" value="QGK68510.1"/>
    <property type="molecule type" value="Genomic_DNA"/>
</dbReference>
<keyword evidence="4" id="KW-0143">Chaperone</keyword>
<name>A0A5Q3Q3V7_9PSEU</name>
<comment type="subcellular location">
    <subcellularLocation>
        <location evidence="1">Cytoplasm</location>
    </subcellularLocation>
</comment>
<reference evidence="6" key="1">
    <citation type="submission" date="2019-11" db="EMBL/GenBank/DDBJ databases">
        <title>The complete genome sequence of Saccharopolyspora sp. E2A.</title>
        <authorList>
            <person name="Zhang G."/>
        </authorList>
    </citation>
    <scope>NUCLEOTIDE SEQUENCE [LARGE SCALE GENOMIC DNA]</scope>
    <source>
        <strain evidence="6">E2A</strain>
    </source>
</reference>
<organism evidence="5 6">
    <name type="scientific">Allosaccharopolyspora coralli</name>
    <dbReference type="NCBI Taxonomy" id="2665642"/>
    <lineage>
        <taxon>Bacteria</taxon>
        <taxon>Bacillati</taxon>
        <taxon>Actinomycetota</taxon>
        <taxon>Actinomycetes</taxon>
        <taxon>Pseudonocardiales</taxon>
        <taxon>Pseudonocardiaceae</taxon>
        <taxon>Allosaccharopolyspora</taxon>
    </lineage>
</organism>
<dbReference type="KEGG" id="sace:GIY23_02100"/>
<dbReference type="Pfam" id="PF14011">
    <property type="entry name" value="ESX-1_EspG"/>
    <property type="match status" value="1"/>
</dbReference>
<comment type="similarity">
    <text evidence="2">Belongs to the EspG family.</text>
</comment>
<proteinExistence type="inferred from homology"/>